<comment type="catalytic activity">
    <reaction evidence="6 9">
        <text>meso-2,6-diaminopimelate + H(+) = L-lysine + CO2</text>
        <dbReference type="Rhea" id="RHEA:15101"/>
        <dbReference type="ChEBI" id="CHEBI:15378"/>
        <dbReference type="ChEBI" id="CHEBI:16526"/>
        <dbReference type="ChEBI" id="CHEBI:32551"/>
        <dbReference type="ChEBI" id="CHEBI:57791"/>
        <dbReference type="EC" id="4.1.1.20"/>
    </reaction>
</comment>
<dbReference type="InterPro" id="IPR009006">
    <property type="entry name" value="Ala_racemase/Decarboxylase_C"/>
</dbReference>
<dbReference type="FunFam" id="3.20.20.10:FF:000003">
    <property type="entry name" value="Diaminopimelate decarboxylase"/>
    <property type="match status" value="1"/>
</dbReference>
<evidence type="ECO:0000256" key="5">
    <source>
        <dbReference type="ARBA" id="ARBA00023239"/>
    </source>
</evidence>
<comment type="caution">
    <text evidence="11">The sequence shown here is derived from an EMBL/GenBank/DDBJ whole genome shotgun (WGS) entry which is preliminary data.</text>
</comment>
<dbReference type="STRING" id="202789.GCA_001457435_01738"/>
<dbReference type="CDD" id="cd06828">
    <property type="entry name" value="PLPDE_III_DapDC"/>
    <property type="match status" value="1"/>
</dbReference>
<feature type="binding site" evidence="6">
    <location>
        <position position="402"/>
    </location>
    <ligand>
        <name>substrate</name>
    </ligand>
</feature>
<dbReference type="GO" id="GO:0009089">
    <property type="term" value="P:lysine biosynthetic process via diaminopimelate"/>
    <property type="evidence" value="ECO:0007669"/>
    <property type="project" value="UniProtKB-UniRule"/>
</dbReference>
<dbReference type="PANTHER" id="PTHR43727">
    <property type="entry name" value="DIAMINOPIMELATE DECARBOXYLASE"/>
    <property type="match status" value="1"/>
</dbReference>
<evidence type="ECO:0000256" key="6">
    <source>
        <dbReference type="HAMAP-Rule" id="MF_02120"/>
    </source>
</evidence>
<dbReference type="InterPro" id="IPR022644">
    <property type="entry name" value="De-COase2_N"/>
</dbReference>
<dbReference type="NCBIfam" id="TIGR01048">
    <property type="entry name" value="lysA"/>
    <property type="match status" value="1"/>
</dbReference>
<dbReference type="RefSeq" id="WP_007000617.1">
    <property type="nucleotide sequence ID" value="NZ_JH992955.1"/>
</dbReference>
<dbReference type="GO" id="GO:0008836">
    <property type="term" value="F:diaminopimelate decarboxylase activity"/>
    <property type="evidence" value="ECO:0007669"/>
    <property type="project" value="UniProtKB-UniRule"/>
</dbReference>
<organism evidence="11 12">
    <name type="scientific">Actinobaculum massiliense ACS-171-V-Col2</name>
    <dbReference type="NCBI Taxonomy" id="883066"/>
    <lineage>
        <taxon>Bacteria</taxon>
        <taxon>Bacillati</taxon>
        <taxon>Actinomycetota</taxon>
        <taxon>Actinomycetes</taxon>
        <taxon>Actinomycetales</taxon>
        <taxon>Actinomycetaceae</taxon>
        <taxon>Actinobaculum</taxon>
    </lineage>
</organism>
<keyword evidence="2 6" id="KW-0210">Decarboxylase</keyword>
<dbReference type="PANTHER" id="PTHR43727:SF2">
    <property type="entry name" value="GROUP IV DECARBOXYLASE"/>
    <property type="match status" value="1"/>
</dbReference>
<dbReference type="eggNOG" id="COG0019">
    <property type="taxonomic scope" value="Bacteria"/>
</dbReference>
<dbReference type="Gene3D" id="2.40.37.10">
    <property type="entry name" value="Lyase, Ornithine Decarboxylase, Chain A, domain 1"/>
    <property type="match status" value="1"/>
</dbReference>
<evidence type="ECO:0000256" key="7">
    <source>
        <dbReference type="NCBIfam" id="TIGR01048"/>
    </source>
</evidence>
<proteinExistence type="inferred from homology"/>
<reference evidence="11 12" key="1">
    <citation type="submission" date="2012-09" db="EMBL/GenBank/DDBJ databases">
        <title>The Genome Sequence of Actinobaculum massiliae ACS-171-V-COL2.</title>
        <authorList>
            <consortium name="The Broad Institute Genome Sequencing Platform"/>
            <person name="Earl A."/>
            <person name="Ward D."/>
            <person name="Feldgarden M."/>
            <person name="Gevers D."/>
            <person name="Saerens B."/>
            <person name="Vaneechoutte M."/>
            <person name="Walker B."/>
            <person name="Young S.K."/>
            <person name="Zeng Q."/>
            <person name="Gargeya S."/>
            <person name="Fitzgerald M."/>
            <person name="Haas B."/>
            <person name="Abouelleil A."/>
            <person name="Alvarado L."/>
            <person name="Arachchi H.M."/>
            <person name="Berlin A."/>
            <person name="Chapman S.B."/>
            <person name="Goldberg J."/>
            <person name="Griggs A."/>
            <person name="Gujja S."/>
            <person name="Hansen M."/>
            <person name="Howarth C."/>
            <person name="Imamovic A."/>
            <person name="Larimer J."/>
            <person name="McCowen C."/>
            <person name="Montmayeur A."/>
            <person name="Murphy C."/>
            <person name="Neiman D."/>
            <person name="Pearson M."/>
            <person name="Priest M."/>
            <person name="Roberts A."/>
            <person name="Saif S."/>
            <person name="Shea T."/>
            <person name="Sisk P."/>
            <person name="Sykes S."/>
            <person name="Wortman J."/>
            <person name="Nusbaum C."/>
            <person name="Birren B."/>
        </authorList>
    </citation>
    <scope>NUCLEOTIDE SEQUENCE [LARGE SCALE GENOMIC DNA]</scope>
    <source>
        <strain evidence="12">ACS-171-V-Col2</strain>
    </source>
</reference>
<feature type="binding site" evidence="6">
    <location>
        <position position="374"/>
    </location>
    <ligand>
        <name>substrate</name>
    </ligand>
</feature>
<dbReference type="EMBL" id="AGWL01000002">
    <property type="protein sequence ID" value="EKU95612.1"/>
    <property type="molecule type" value="Genomic_DNA"/>
</dbReference>
<dbReference type="SUPFAM" id="SSF50621">
    <property type="entry name" value="Alanine racemase C-terminal domain-like"/>
    <property type="match status" value="1"/>
</dbReference>
<evidence type="ECO:0000256" key="3">
    <source>
        <dbReference type="ARBA" id="ARBA00022898"/>
    </source>
</evidence>
<keyword evidence="4 6" id="KW-0457">Lysine biosynthesis</keyword>
<feature type="domain" description="Orn/DAP/Arg decarboxylase 2 N-terminal" evidence="10">
    <location>
        <begin position="75"/>
        <end position="333"/>
    </location>
</feature>
<dbReference type="InterPro" id="IPR000183">
    <property type="entry name" value="Orn/DAP/Arg_de-COase"/>
</dbReference>
<keyword evidence="3 6" id="KW-0663">Pyridoxal phosphate</keyword>
<keyword evidence="6" id="KW-0028">Amino-acid biosynthesis</keyword>
<feature type="binding site" evidence="6">
    <location>
        <position position="431"/>
    </location>
    <ligand>
        <name>pyridoxal 5'-phosphate</name>
        <dbReference type="ChEBI" id="CHEBI:597326"/>
    </ligand>
</feature>
<evidence type="ECO:0000256" key="8">
    <source>
        <dbReference type="PIRSR" id="PIRSR600183-50"/>
    </source>
</evidence>
<name>K9EXA3_9ACTO</name>
<evidence type="ECO:0000256" key="2">
    <source>
        <dbReference type="ARBA" id="ARBA00022793"/>
    </source>
</evidence>
<feature type="binding site" evidence="6">
    <location>
        <position position="431"/>
    </location>
    <ligand>
        <name>substrate</name>
    </ligand>
</feature>
<evidence type="ECO:0000256" key="4">
    <source>
        <dbReference type="ARBA" id="ARBA00023154"/>
    </source>
</evidence>
<dbReference type="EC" id="4.1.1.20" evidence="6 7"/>
<feature type="binding site" evidence="6">
    <location>
        <position position="370"/>
    </location>
    <ligand>
        <name>substrate</name>
    </ligand>
</feature>
<dbReference type="PRINTS" id="PR01181">
    <property type="entry name" value="DAPDCRBXLASE"/>
</dbReference>
<evidence type="ECO:0000256" key="1">
    <source>
        <dbReference type="ARBA" id="ARBA00001933"/>
    </source>
</evidence>
<accession>K9EXA3</accession>
<comment type="subunit">
    <text evidence="6">Homodimer.</text>
</comment>
<dbReference type="PATRIC" id="fig|883066.3.peg.418"/>
<feature type="active site" description="Proton donor" evidence="8">
    <location>
        <position position="401"/>
    </location>
</feature>
<keyword evidence="5 6" id="KW-0456">Lyase</keyword>
<dbReference type="HAMAP" id="MF_02120">
    <property type="entry name" value="LysA"/>
    <property type="match status" value="1"/>
</dbReference>
<dbReference type="GO" id="GO:0030170">
    <property type="term" value="F:pyridoxal phosphate binding"/>
    <property type="evidence" value="ECO:0007669"/>
    <property type="project" value="UniProtKB-UniRule"/>
</dbReference>
<dbReference type="Proteomes" id="UP000009888">
    <property type="component" value="Unassembled WGS sequence"/>
</dbReference>
<dbReference type="InterPro" id="IPR002986">
    <property type="entry name" value="DAP_deCOOHase_LysA"/>
</dbReference>
<sequence>MSESGEAKTSAAEVDYEHLAAPEPNGEVSGIWPLTAQRADDGALTIGGVSVAQIASDFGTPVYVIDEVDFRTRAAAWKRAMDEAFADLAGADVYYACKAFASVGVCGWALEEGLRLDACSEGEMRTAFGAGAKGEQIGLHGNNKSRREIEMAIDNGVAHLVVDSLAELAHVADVAHWGDDGGTVAKVVLRVTAGIHAGGHEAISTGHEDQKFGLSIASGAAWEAICETQRNQRLELVGLHSHIGSQIFTPEAFSQAARALLDLRARTAAEFGVVLPEIDFGGGYGVRYTAADPVAPAPADYARALAAAVREHVEASGLAAPRVSIEPGRSIVAPAGVTVYSVGAIKDVPLEGGKSRKYVAVDGGMSDNIRTALYDAAYTAALANRESDAPSAVTRVVGKHCESGDIVVRDVALPEDIAFGDILAVPVTGAYGRSMASNYNMLPRPGVLAVREGKAHWLIYQEEVPDLLSLDADYIGE</sequence>
<dbReference type="PRINTS" id="PR01179">
    <property type="entry name" value="ODADCRBXLASE"/>
</dbReference>
<dbReference type="Gene3D" id="3.20.20.10">
    <property type="entry name" value="Alanine racemase"/>
    <property type="match status" value="1"/>
</dbReference>
<feature type="binding site" evidence="6">
    <location>
        <begin position="326"/>
        <end position="329"/>
    </location>
    <ligand>
        <name>pyridoxal 5'-phosphate</name>
        <dbReference type="ChEBI" id="CHEBI:597326"/>
    </ligand>
</feature>
<comment type="similarity">
    <text evidence="6">Belongs to the Orn/Lys/Arg decarboxylase class-II family. LysA subfamily.</text>
</comment>
<gene>
    <name evidence="6" type="primary">lysA</name>
    <name evidence="11" type="ORF">HMPREF9233_00399</name>
</gene>
<dbReference type="AlphaFoldDB" id="K9EXA3"/>
<dbReference type="HOGENOM" id="CLU_026444_0_1_11"/>
<dbReference type="Pfam" id="PF02784">
    <property type="entry name" value="Orn_Arg_deC_N"/>
    <property type="match status" value="1"/>
</dbReference>
<evidence type="ECO:0000313" key="12">
    <source>
        <dbReference type="Proteomes" id="UP000009888"/>
    </source>
</evidence>
<dbReference type="UniPathway" id="UPA00034">
    <property type="reaction ID" value="UER00027"/>
</dbReference>
<protein>
    <recommendedName>
        <fullName evidence="6 7">Diaminopimelate decarboxylase</fullName>
        <shortName evidence="6">DAP decarboxylase</shortName>
        <shortName evidence="6">DAPDC</shortName>
        <ecNumber evidence="6 7">4.1.1.20</ecNumber>
    </recommendedName>
</protein>
<dbReference type="InterPro" id="IPR029066">
    <property type="entry name" value="PLP-binding_barrel"/>
</dbReference>
<evidence type="ECO:0000256" key="9">
    <source>
        <dbReference type="RuleBase" id="RU003738"/>
    </source>
</evidence>
<feature type="modified residue" description="N6-(pyridoxal phosphate)lysine" evidence="6 8">
    <location>
        <position position="98"/>
    </location>
</feature>
<keyword evidence="12" id="KW-1185">Reference proteome</keyword>
<comment type="cofactor">
    <cofactor evidence="1 6 8 9">
        <name>pyridoxal 5'-phosphate</name>
        <dbReference type="ChEBI" id="CHEBI:597326"/>
    </cofactor>
</comment>
<comment type="pathway">
    <text evidence="6 9">Amino-acid biosynthesis; L-lysine biosynthesis via DAP pathway; L-lysine from DL-2,6-diaminopimelate: step 1/1.</text>
</comment>
<comment type="function">
    <text evidence="6">Specifically catalyzes the decarboxylation of meso-diaminopimelate (meso-DAP) to L-lysine.</text>
</comment>
<evidence type="ECO:0000313" key="11">
    <source>
        <dbReference type="EMBL" id="EKU95612.1"/>
    </source>
</evidence>
<dbReference type="SUPFAM" id="SSF51419">
    <property type="entry name" value="PLP-binding barrel"/>
    <property type="match status" value="1"/>
</dbReference>
<feature type="binding site" evidence="6">
    <location>
        <position position="283"/>
    </location>
    <ligand>
        <name>pyridoxal 5'-phosphate</name>
        <dbReference type="ChEBI" id="CHEBI:597326"/>
    </ligand>
</feature>
<evidence type="ECO:0000259" key="10">
    <source>
        <dbReference type="Pfam" id="PF02784"/>
    </source>
</evidence>
<feature type="binding site" evidence="6">
    <location>
        <position position="329"/>
    </location>
    <ligand>
        <name>substrate</name>
    </ligand>
</feature>